<gene>
    <name evidence="1" type="ORF">BCV71DRAFT_283736</name>
</gene>
<evidence type="ECO:0000313" key="2">
    <source>
        <dbReference type="Proteomes" id="UP000242381"/>
    </source>
</evidence>
<dbReference type="EMBL" id="KV921313">
    <property type="protein sequence ID" value="ORE19295.1"/>
    <property type="molecule type" value="Genomic_DNA"/>
</dbReference>
<accession>A0A1X0S4W1</accession>
<dbReference type="AlphaFoldDB" id="A0A1X0S4W1"/>
<sequence>MLIVLSHGYKIYSECLALVANHIYVRTPKAVLNVPCSLYGLKIAMPQFPDMFAWCNAVISSVQEKVPCNNNNLETIPVSETP</sequence>
<protein>
    <submittedName>
        <fullName evidence="1">Uncharacterized protein</fullName>
    </submittedName>
</protein>
<dbReference type="Proteomes" id="UP000242381">
    <property type="component" value="Unassembled WGS sequence"/>
</dbReference>
<reference evidence="1 2" key="1">
    <citation type="journal article" date="2016" name="Proc. Natl. Acad. Sci. U.S.A.">
        <title>Lipid metabolic changes in an early divergent fungus govern the establishment of a mutualistic symbiosis with endobacteria.</title>
        <authorList>
            <person name="Lastovetsky O.A."/>
            <person name="Gaspar M.L."/>
            <person name="Mondo S.J."/>
            <person name="LaButti K.M."/>
            <person name="Sandor L."/>
            <person name="Grigoriev I.V."/>
            <person name="Henry S.A."/>
            <person name="Pawlowska T.E."/>
        </authorList>
    </citation>
    <scope>NUCLEOTIDE SEQUENCE [LARGE SCALE GENOMIC DNA]</scope>
    <source>
        <strain evidence="1 2">ATCC 11559</strain>
    </source>
</reference>
<evidence type="ECO:0000313" key="1">
    <source>
        <dbReference type="EMBL" id="ORE19295.1"/>
    </source>
</evidence>
<dbReference type="OMA" id="WCNAVIS"/>
<organism evidence="1 2">
    <name type="scientific">Rhizopus microsporus</name>
    <dbReference type="NCBI Taxonomy" id="58291"/>
    <lineage>
        <taxon>Eukaryota</taxon>
        <taxon>Fungi</taxon>
        <taxon>Fungi incertae sedis</taxon>
        <taxon>Mucoromycota</taxon>
        <taxon>Mucoromycotina</taxon>
        <taxon>Mucoromycetes</taxon>
        <taxon>Mucorales</taxon>
        <taxon>Mucorineae</taxon>
        <taxon>Rhizopodaceae</taxon>
        <taxon>Rhizopus</taxon>
    </lineage>
</organism>
<name>A0A1X0S4W1_RHIZD</name>
<proteinExistence type="predicted"/>